<feature type="region of interest" description="Disordered" evidence="1">
    <location>
        <begin position="234"/>
        <end position="257"/>
    </location>
</feature>
<organism evidence="3 4">
    <name type="scientific">Flavihumibacter fluminis</name>
    <dbReference type="NCBI Taxonomy" id="2909236"/>
    <lineage>
        <taxon>Bacteria</taxon>
        <taxon>Pseudomonadati</taxon>
        <taxon>Bacteroidota</taxon>
        <taxon>Chitinophagia</taxon>
        <taxon>Chitinophagales</taxon>
        <taxon>Chitinophagaceae</taxon>
        <taxon>Flavihumibacter</taxon>
    </lineage>
</organism>
<evidence type="ECO:0000313" key="3">
    <source>
        <dbReference type="EMBL" id="MCF1713198.1"/>
    </source>
</evidence>
<feature type="compositionally biased region" description="Basic and acidic residues" evidence="1">
    <location>
        <begin position="733"/>
        <end position="745"/>
    </location>
</feature>
<evidence type="ECO:0008006" key="5">
    <source>
        <dbReference type="Google" id="ProtNLM"/>
    </source>
</evidence>
<feature type="compositionally biased region" description="Basic and acidic residues" evidence="1">
    <location>
        <begin position="234"/>
        <end position="249"/>
    </location>
</feature>
<evidence type="ECO:0000256" key="1">
    <source>
        <dbReference type="SAM" id="MobiDB-lite"/>
    </source>
</evidence>
<keyword evidence="4" id="KW-1185">Reference proteome</keyword>
<protein>
    <recommendedName>
        <fullName evidence="5">Carbohydrate-binding family V/XII</fullName>
    </recommendedName>
</protein>
<dbReference type="Proteomes" id="UP001200145">
    <property type="component" value="Unassembled WGS sequence"/>
</dbReference>
<reference evidence="3 4" key="1">
    <citation type="submission" date="2022-01" db="EMBL/GenBank/DDBJ databases">
        <title>Flavihumibacter sp. nov., isolated from sediment of a river.</title>
        <authorList>
            <person name="Liu H."/>
        </authorList>
    </citation>
    <scope>NUCLEOTIDE SEQUENCE [LARGE SCALE GENOMIC DNA]</scope>
    <source>
        <strain evidence="3 4">RY-1</strain>
    </source>
</reference>
<comment type="caution">
    <text evidence="3">The sequence shown here is derived from an EMBL/GenBank/DDBJ whole genome shotgun (WGS) entry which is preliminary data.</text>
</comment>
<feature type="chain" id="PRO_5047449652" description="Carbohydrate-binding family V/XII" evidence="2">
    <location>
        <begin position="24"/>
        <end position="776"/>
    </location>
</feature>
<gene>
    <name evidence="3" type="ORF">L0U88_00985</name>
</gene>
<name>A0ABS9BDT1_9BACT</name>
<feature type="compositionally biased region" description="Low complexity" evidence="1">
    <location>
        <begin position="614"/>
        <end position="637"/>
    </location>
</feature>
<feature type="compositionally biased region" description="Gly residues" evidence="1">
    <location>
        <begin position="751"/>
        <end position="768"/>
    </location>
</feature>
<feature type="compositionally biased region" description="Low complexity" evidence="1">
    <location>
        <begin position="657"/>
        <end position="666"/>
    </location>
</feature>
<feature type="signal peptide" evidence="2">
    <location>
        <begin position="1"/>
        <end position="23"/>
    </location>
</feature>
<accession>A0ABS9BDT1</accession>
<dbReference type="RefSeq" id="WP_234864729.1">
    <property type="nucleotide sequence ID" value="NZ_JAKEVY010000001.1"/>
</dbReference>
<evidence type="ECO:0000313" key="4">
    <source>
        <dbReference type="Proteomes" id="UP001200145"/>
    </source>
</evidence>
<evidence type="ECO:0000256" key="2">
    <source>
        <dbReference type="SAM" id="SignalP"/>
    </source>
</evidence>
<feature type="compositionally biased region" description="Polar residues" evidence="1">
    <location>
        <begin position="691"/>
        <end position="706"/>
    </location>
</feature>
<sequence>MRQLYLFSGFLFAFLVTATGSFAQSWPVSFDLSGGDRLKVYEPQPTRHNSGELVFQSAVAYYRNESGEPVFGTLWATAYTQEQGSYERFMRMTISALKFPAEIDEATTGRLSRDLEQAIPEQRVLFSIDQLKKGLELQQQKEKLAGDFNNKPPKLIYRDKPSLLVIVDGNPIWQKNENWGVEAVVNSPNTIVKSNGKIYIYGGNYWYSANRMDQSFTYTANPPSNLDRIAADVKANAEKSQEETDKSEFESEFDEDEYKGPVAEVLVSTEPAELIQSRGEASFSPISNTNLLYVENSPNELFMDVNSQQYYVLLSGRWYRAASLKGNWQYIPAEQLPQDFANIPVGSPKDNVLASVPNTPASRNALMDAELPQTAKVDRRTATASVDYDGDPEFQSIEGTRMDYAVNTNATVIRYKRRYYLVDNGVWFQSGAPNGPWVVSTVRPDEVDLIPARYPVYPVKYVYIYDVHPDFIYMGYTPGYLNTFVYGPTVVYGTGFYYRPWYRRYYYPRPFTWGFNMHYTPWYGWSIGFGFRTGWFNVGYGYHRPWNYWHGGWWGPSVYRPAYCAPRYRHYGYYGYRNNTLIVNNYYGNNYRNYRYNNVYHSRPAITTRDNRRYYGNNYSGNYNNRNNNDRYNGNTNPGVRPNRNYYGSNRDREYNNRNNTPNRNNEPGRVNPNRNNSYGNTNRPDRTYRPGNQGNTGNRPQNQPGQRAPITRPSGPERMERSGRPQISRNEPQQRRPEVRREAPSRPSGGNQGRPNGGGGQRSGGGNSRPERRGN</sequence>
<feature type="compositionally biased region" description="Polar residues" evidence="1">
    <location>
        <begin position="673"/>
        <end position="683"/>
    </location>
</feature>
<keyword evidence="2" id="KW-0732">Signal</keyword>
<proteinExistence type="predicted"/>
<feature type="region of interest" description="Disordered" evidence="1">
    <location>
        <begin position="611"/>
        <end position="776"/>
    </location>
</feature>
<dbReference type="EMBL" id="JAKEVY010000001">
    <property type="protein sequence ID" value="MCF1713198.1"/>
    <property type="molecule type" value="Genomic_DNA"/>
</dbReference>